<sequence>MIIDFHTHTFPPKIAASTLSKLSAMSHTLPFTDGTPEGLRASMGEAGVDLSVVLPVATAPRQVEHINDSSAAISENFREAGLLSFGCMHPDYEGWHEELARIKSLGLRGIKLHPVYQGVDFDDPRTLRILDRAGELGLIVVTHAGLDIGFPGVVRCSPEMVKNAVKQAGPVKLVLAHMGGWRCWDKVLELLPGLPVFIDTSFSTGRRTPIDSHYSEEELQLLDSDGFMELVKAFGPGRVLFGSDSPWSSQRESLDWIRAQPLSQGELHMILGGNAAGLLGM</sequence>
<dbReference type="PANTHER" id="PTHR21240">
    <property type="entry name" value="2-AMINO-3-CARBOXYLMUCONATE-6-SEMIALDEHYDE DECARBOXYLASE"/>
    <property type="match status" value="1"/>
</dbReference>
<reference evidence="3" key="1">
    <citation type="journal article" date="2017" name="Genome Announc.">
        <title>High-Quality Whole-Genome Sequences of the Oligo-Mouse-Microbiota Bacterial Community.</title>
        <authorList>
            <person name="Garzetti D."/>
            <person name="Brugiroux S."/>
            <person name="Bunk B."/>
            <person name="Pukall R."/>
            <person name="McCoy K.D."/>
            <person name="Macpherson A.J."/>
            <person name="Stecher B."/>
        </authorList>
    </citation>
    <scope>NUCLEOTIDE SEQUENCE</scope>
    <source>
        <strain evidence="3">KB18</strain>
    </source>
</reference>
<dbReference type="AlphaFoldDB" id="A0A1Z2XM90"/>
<accession>A0A1Z2XM90</accession>
<dbReference type="InterPro" id="IPR032465">
    <property type="entry name" value="ACMSD"/>
</dbReference>
<dbReference type="GO" id="GO:0016831">
    <property type="term" value="F:carboxy-lyase activity"/>
    <property type="evidence" value="ECO:0007669"/>
    <property type="project" value="InterPro"/>
</dbReference>
<dbReference type="Pfam" id="PF04909">
    <property type="entry name" value="Amidohydro_2"/>
    <property type="match status" value="1"/>
</dbReference>
<dbReference type="GO" id="GO:0016787">
    <property type="term" value="F:hydrolase activity"/>
    <property type="evidence" value="ECO:0007669"/>
    <property type="project" value="UniProtKB-KW"/>
</dbReference>
<evidence type="ECO:0000259" key="2">
    <source>
        <dbReference type="Pfam" id="PF04909"/>
    </source>
</evidence>
<evidence type="ECO:0000313" key="4">
    <source>
        <dbReference type="EMBL" id="QQR28850.1"/>
    </source>
</evidence>
<dbReference type="Proteomes" id="UP000196710">
    <property type="component" value="Chromosome"/>
</dbReference>
<evidence type="ECO:0000256" key="1">
    <source>
        <dbReference type="ARBA" id="ARBA00023239"/>
    </source>
</evidence>
<dbReference type="InterPro" id="IPR006680">
    <property type="entry name" value="Amidohydro-rel"/>
</dbReference>
<name>A0A1Z2XM90_9FIRM</name>
<dbReference type="InterPro" id="IPR032466">
    <property type="entry name" value="Metal_Hydrolase"/>
</dbReference>
<reference evidence="5" key="2">
    <citation type="submission" date="2017-05" db="EMBL/GenBank/DDBJ databases">
        <title>Improved OligoMM genomes.</title>
        <authorList>
            <person name="Garzetti D."/>
        </authorList>
    </citation>
    <scope>NUCLEOTIDE SEQUENCE [LARGE SCALE GENOMIC DNA]</scope>
    <source>
        <strain evidence="5">KB18</strain>
    </source>
</reference>
<proteinExistence type="predicted"/>
<dbReference type="EMBL" id="CP065321">
    <property type="protein sequence ID" value="QQR28850.1"/>
    <property type="molecule type" value="Genomic_DNA"/>
</dbReference>
<keyword evidence="1" id="KW-0456">Lyase</keyword>
<feature type="domain" description="Amidohydrolase-related" evidence="2">
    <location>
        <begin position="3"/>
        <end position="280"/>
    </location>
</feature>
<dbReference type="KEGG" id="amur:ADH66_02130"/>
<dbReference type="PANTHER" id="PTHR21240:SF28">
    <property type="entry name" value="ISO-OROTATE DECARBOXYLASE (EUROFUNG)"/>
    <property type="match status" value="1"/>
</dbReference>
<dbReference type="RefSeq" id="WP_066536283.1">
    <property type="nucleotide sequence ID" value="NZ_CP021422.1"/>
</dbReference>
<dbReference type="SUPFAM" id="SSF51556">
    <property type="entry name" value="Metallo-dependent hydrolases"/>
    <property type="match status" value="1"/>
</dbReference>
<dbReference type="Proteomes" id="UP000596035">
    <property type="component" value="Chromosome"/>
</dbReference>
<reference evidence="4 6" key="3">
    <citation type="submission" date="2020-11" db="EMBL/GenBank/DDBJ databases">
        <title>Closed and high quality bacterial genomes of the OMM12 community.</title>
        <authorList>
            <person name="Marbouty M."/>
            <person name="Lamy-Besnier Q."/>
            <person name="Debarbieux L."/>
            <person name="Koszul R."/>
        </authorList>
    </citation>
    <scope>NUCLEOTIDE SEQUENCE [LARGE SCALE GENOMIC DNA]</scope>
    <source>
        <strain evidence="4 6">KB18</strain>
    </source>
</reference>
<dbReference type="Gene3D" id="3.20.20.140">
    <property type="entry name" value="Metal-dependent hydrolases"/>
    <property type="match status" value="1"/>
</dbReference>
<organism evidence="4 6">
    <name type="scientific">Acutalibacter muris</name>
    <dbReference type="NCBI Taxonomy" id="1796620"/>
    <lineage>
        <taxon>Bacteria</taxon>
        <taxon>Bacillati</taxon>
        <taxon>Bacillota</taxon>
        <taxon>Clostridia</taxon>
        <taxon>Eubacteriales</taxon>
        <taxon>Acutalibacteraceae</taxon>
        <taxon>Acutalibacter</taxon>
    </lineage>
</organism>
<evidence type="ECO:0000313" key="5">
    <source>
        <dbReference type="Proteomes" id="UP000196710"/>
    </source>
</evidence>
<dbReference type="CDD" id="cd01292">
    <property type="entry name" value="metallo-dependent_hydrolases"/>
    <property type="match status" value="1"/>
</dbReference>
<keyword evidence="3" id="KW-0378">Hydrolase</keyword>
<keyword evidence="5" id="KW-1185">Reference proteome</keyword>
<dbReference type="EMBL" id="CP021422">
    <property type="protein sequence ID" value="ASB39559.1"/>
    <property type="molecule type" value="Genomic_DNA"/>
</dbReference>
<protein>
    <submittedName>
        <fullName evidence="4">Amidohydrolase family protein</fullName>
    </submittedName>
    <submittedName>
        <fullName evidence="3">Metal-dependent hydrolase</fullName>
    </submittedName>
</protein>
<gene>
    <name evidence="3" type="ORF">ADH66_02130</name>
    <name evidence="4" type="ORF">I5Q82_12170</name>
</gene>
<evidence type="ECO:0000313" key="6">
    <source>
        <dbReference type="Proteomes" id="UP000596035"/>
    </source>
</evidence>
<evidence type="ECO:0000313" key="3">
    <source>
        <dbReference type="EMBL" id="ASB39559.1"/>
    </source>
</evidence>
<dbReference type="GO" id="GO:0005737">
    <property type="term" value="C:cytoplasm"/>
    <property type="evidence" value="ECO:0007669"/>
    <property type="project" value="TreeGrafter"/>
</dbReference>
<dbReference type="GO" id="GO:0019748">
    <property type="term" value="P:secondary metabolic process"/>
    <property type="evidence" value="ECO:0007669"/>
    <property type="project" value="TreeGrafter"/>
</dbReference>